<dbReference type="EMBL" id="JADBJN010000002">
    <property type="protein sequence ID" value="KAG5675818.1"/>
    <property type="molecule type" value="Genomic_DNA"/>
</dbReference>
<dbReference type="PANTHER" id="PTHR23077">
    <property type="entry name" value="AAA-FAMILY ATPASE"/>
    <property type="match status" value="1"/>
</dbReference>
<proteinExistence type="predicted"/>
<dbReference type="GO" id="GO:0016887">
    <property type="term" value="F:ATP hydrolysis activity"/>
    <property type="evidence" value="ECO:0007669"/>
    <property type="project" value="InterPro"/>
</dbReference>
<dbReference type="Gene3D" id="3.40.50.300">
    <property type="entry name" value="P-loop containing nucleotide triphosphate hydrolases"/>
    <property type="match status" value="2"/>
</dbReference>
<dbReference type="CDD" id="cd19511">
    <property type="entry name" value="RecA-like_CDC48_r2-like"/>
    <property type="match status" value="1"/>
</dbReference>
<dbReference type="GO" id="GO:0005737">
    <property type="term" value="C:cytoplasm"/>
    <property type="evidence" value="ECO:0007669"/>
    <property type="project" value="TreeGrafter"/>
</dbReference>
<dbReference type="PROSITE" id="PS00674">
    <property type="entry name" value="AAA"/>
    <property type="match status" value="2"/>
</dbReference>
<dbReference type="FunFam" id="3.40.50.300:FF:000018">
    <property type="entry name" value="Cell division control 48"/>
    <property type="match status" value="1"/>
</dbReference>
<evidence type="ECO:0000256" key="3">
    <source>
        <dbReference type="ARBA" id="ARBA00022840"/>
    </source>
</evidence>
<keyword evidence="3" id="KW-0067">ATP-binding</keyword>
<dbReference type="FunFam" id="3.40.50.300:FF:001602">
    <property type="entry name" value="Cell division cycle protein-like protein"/>
    <property type="match status" value="1"/>
</dbReference>
<accession>A0A9J6C1C5</accession>
<keyword evidence="6" id="KW-1185">Reference proteome</keyword>
<dbReference type="Pfam" id="PF17862">
    <property type="entry name" value="AAA_lid_3"/>
    <property type="match status" value="1"/>
</dbReference>
<dbReference type="InterPro" id="IPR041569">
    <property type="entry name" value="AAA_lid_3"/>
</dbReference>
<evidence type="ECO:0000313" key="6">
    <source>
        <dbReference type="Proteomes" id="UP001107558"/>
    </source>
</evidence>
<feature type="domain" description="AAA+ ATPase" evidence="4">
    <location>
        <begin position="283"/>
        <end position="422"/>
    </location>
</feature>
<dbReference type="InterPro" id="IPR027417">
    <property type="entry name" value="P-loop_NTPase"/>
</dbReference>
<name>A0A9J6C1C5_POLVA</name>
<sequence>MSKKSNKKDQQKSLWYICDKCGIKIIHNQLSSHSENTCSIFGICENVFTTKHINCSVLPQEIDLKDAPIIYLERFIFIPETICKHCDLKMNGYVLIEIDEKKYVKKSWTISDNHLDMIYTNSNEINEEQKEESIVRISKFNSSIKIARQIVLKHNENVQETIDIERLIRGKLKNTVVHTSNIIVINFLNKKFKFYIDTIKEKEEDDIADKLSKMNLNESGFFFIQSDTIITISSLYKSEQAESKQQKIYTLDRVGGLDEIINDIKTIMEIALNPINQMSLSKISRGALIYGLSGCGKTLLSEAICESFVAHKIHIESWKIFSKFYGESENNLRKLFDEANQIYPTPCIILIDELSNICPKNDSSDVVKKVSSLLVSLIDGLHTKRNGSKTFIIATTNNLDNIDPAIRRSGRLDYEIEIPVPNTQMREAILKKLLKNFEISSFDIQAIAKFTHGFVGADLENLISKSKKITNGYVHLTQQDILSNLSSVKPSAMRELLVEKPNVKWSDIGGMKDLKLKLKQIVEWPLQHPETFSRLGIKAPRGLLMFGPPGCSKTMIAKALASESNLNFISIKGSDLFSMWVGESEKAVRDLFIKARQLAPCIIFFDEIDAIGGERESGSSVKERVLAQILTELDGINVLKDVIIIAATNRPDLIDSALMRPGRLDRIVYVQLPDADTREEIFNIKLKNIPIAKDVDIKKLVEKTKGYSGAEIEAVCKEAALKALEDSFDIDEITMNYFDKALTIVTPRTSSELLELYRDYERKK</sequence>
<keyword evidence="1" id="KW-0677">Repeat</keyword>
<comment type="caution">
    <text evidence="5">The sequence shown here is derived from an EMBL/GenBank/DDBJ whole genome shotgun (WGS) entry which is preliminary data.</text>
</comment>
<organism evidence="5 6">
    <name type="scientific">Polypedilum vanderplanki</name>
    <name type="common">Sleeping chironomid midge</name>
    <dbReference type="NCBI Taxonomy" id="319348"/>
    <lineage>
        <taxon>Eukaryota</taxon>
        <taxon>Metazoa</taxon>
        <taxon>Ecdysozoa</taxon>
        <taxon>Arthropoda</taxon>
        <taxon>Hexapoda</taxon>
        <taxon>Insecta</taxon>
        <taxon>Pterygota</taxon>
        <taxon>Neoptera</taxon>
        <taxon>Endopterygota</taxon>
        <taxon>Diptera</taxon>
        <taxon>Nematocera</taxon>
        <taxon>Chironomoidea</taxon>
        <taxon>Chironomidae</taxon>
        <taxon>Chironominae</taxon>
        <taxon>Polypedilum</taxon>
        <taxon>Polypedilum</taxon>
    </lineage>
</organism>
<dbReference type="PANTHER" id="PTHR23077:SF27">
    <property type="entry name" value="ATPASE FAMILY GENE 2 PROTEIN HOMOLOG A"/>
    <property type="match status" value="1"/>
</dbReference>
<dbReference type="InterPro" id="IPR003959">
    <property type="entry name" value="ATPase_AAA_core"/>
</dbReference>
<evidence type="ECO:0000313" key="5">
    <source>
        <dbReference type="EMBL" id="KAG5675818.1"/>
    </source>
</evidence>
<dbReference type="FunFam" id="1.10.8.60:FF:000069">
    <property type="entry name" value="spermatogenesis-associated protein 5 isoform X1"/>
    <property type="match status" value="1"/>
</dbReference>
<reference evidence="5" key="1">
    <citation type="submission" date="2021-03" db="EMBL/GenBank/DDBJ databases">
        <title>Chromosome level genome of the anhydrobiotic midge Polypedilum vanderplanki.</title>
        <authorList>
            <person name="Yoshida Y."/>
            <person name="Kikawada T."/>
            <person name="Gusev O."/>
        </authorList>
    </citation>
    <scope>NUCLEOTIDE SEQUENCE</scope>
    <source>
        <strain evidence="5">NIAS01</strain>
        <tissue evidence="5">Whole body or cell culture</tissue>
    </source>
</reference>
<dbReference type="SMART" id="SM00382">
    <property type="entry name" value="AAA"/>
    <property type="match status" value="2"/>
</dbReference>
<keyword evidence="2" id="KW-0547">Nucleotide-binding</keyword>
<dbReference type="InterPro" id="IPR050168">
    <property type="entry name" value="AAA_ATPase_domain"/>
</dbReference>
<dbReference type="Gene3D" id="1.10.8.60">
    <property type="match status" value="2"/>
</dbReference>
<dbReference type="OrthoDB" id="27435at2759"/>
<dbReference type="InterPro" id="IPR003960">
    <property type="entry name" value="ATPase_AAA_CS"/>
</dbReference>
<dbReference type="GO" id="GO:0005524">
    <property type="term" value="F:ATP binding"/>
    <property type="evidence" value="ECO:0007669"/>
    <property type="project" value="UniProtKB-KW"/>
</dbReference>
<dbReference type="AlphaFoldDB" id="A0A9J6C1C5"/>
<dbReference type="Pfam" id="PF00004">
    <property type="entry name" value="AAA"/>
    <property type="match status" value="2"/>
</dbReference>
<dbReference type="SUPFAM" id="SSF52540">
    <property type="entry name" value="P-loop containing nucleoside triphosphate hydrolases"/>
    <property type="match status" value="2"/>
</dbReference>
<evidence type="ECO:0000259" key="4">
    <source>
        <dbReference type="SMART" id="SM00382"/>
    </source>
</evidence>
<dbReference type="InterPro" id="IPR003593">
    <property type="entry name" value="AAA+_ATPase"/>
</dbReference>
<protein>
    <recommendedName>
        <fullName evidence="4">AAA+ ATPase domain-containing protein</fullName>
    </recommendedName>
</protein>
<feature type="domain" description="AAA+ ATPase" evidence="4">
    <location>
        <begin position="539"/>
        <end position="674"/>
    </location>
</feature>
<evidence type="ECO:0000256" key="2">
    <source>
        <dbReference type="ARBA" id="ARBA00022741"/>
    </source>
</evidence>
<evidence type="ECO:0000256" key="1">
    <source>
        <dbReference type="ARBA" id="ARBA00022737"/>
    </source>
</evidence>
<gene>
    <name evidence="5" type="ORF">PVAND_005689</name>
</gene>
<dbReference type="Proteomes" id="UP001107558">
    <property type="component" value="Chromosome 2"/>
</dbReference>